<dbReference type="Pfam" id="PF03133">
    <property type="entry name" value="TTL"/>
    <property type="match status" value="1"/>
</dbReference>
<dbReference type="GO" id="GO:0019098">
    <property type="term" value="P:reproductive behavior"/>
    <property type="evidence" value="ECO:0007669"/>
    <property type="project" value="UniProtKB-ARBA"/>
</dbReference>
<dbReference type="AlphaFoldDB" id="A0A914UZ33"/>
<protein>
    <submittedName>
        <fullName evidence="7">Tubulin polyglutamylase TTLL11</fullName>
    </submittedName>
</protein>
<organism evidence="6 7">
    <name type="scientific">Plectus sambesii</name>
    <dbReference type="NCBI Taxonomy" id="2011161"/>
    <lineage>
        <taxon>Eukaryota</taxon>
        <taxon>Metazoa</taxon>
        <taxon>Ecdysozoa</taxon>
        <taxon>Nematoda</taxon>
        <taxon>Chromadorea</taxon>
        <taxon>Plectida</taxon>
        <taxon>Plectina</taxon>
        <taxon>Plectoidea</taxon>
        <taxon>Plectidae</taxon>
        <taxon>Plectus</taxon>
    </lineage>
</organism>
<feature type="region of interest" description="Disordered" evidence="5">
    <location>
        <begin position="664"/>
        <end position="689"/>
    </location>
</feature>
<dbReference type="GO" id="GO:0070740">
    <property type="term" value="F:tubulin-glutamic acid ligase activity"/>
    <property type="evidence" value="ECO:0007669"/>
    <property type="project" value="TreeGrafter"/>
</dbReference>
<keyword evidence="4" id="KW-0067">ATP-binding</keyword>
<proteinExistence type="inferred from homology"/>
<reference evidence="7" key="1">
    <citation type="submission" date="2022-11" db="UniProtKB">
        <authorList>
            <consortium name="WormBaseParasite"/>
        </authorList>
    </citation>
    <scope>IDENTIFICATION</scope>
</reference>
<comment type="similarity">
    <text evidence="1">Belongs to the tubulin--tyrosine ligase family.</text>
</comment>
<dbReference type="GO" id="GO:0015631">
    <property type="term" value="F:tubulin binding"/>
    <property type="evidence" value="ECO:0007669"/>
    <property type="project" value="TreeGrafter"/>
</dbReference>
<evidence type="ECO:0000313" key="7">
    <source>
        <dbReference type="WBParaSite" id="PSAMB.scaffold137size73696.g2322.t1"/>
    </source>
</evidence>
<dbReference type="SUPFAM" id="SSF56059">
    <property type="entry name" value="Glutathione synthetase ATP-binding domain-like"/>
    <property type="match status" value="1"/>
</dbReference>
<evidence type="ECO:0000256" key="5">
    <source>
        <dbReference type="SAM" id="MobiDB-lite"/>
    </source>
</evidence>
<evidence type="ECO:0000256" key="1">
    <source>
        <dbReference type="ARBA" id="ARBA00006820"/>
    </source>
</evidence>
<dbReference type="WBParaSite" id="PSAMB.scaffold137size73696.g2322.t1">
    <property type="protein sequence ID" value="PSAMB.scaffold137size73696.g2322.t1"/>
    <property type="gene ID" value="PSAMB.scaffold137size73696.g2322"/>
</dbReference>
<evidence type="ECO:0000256" key="4">
    <source>
        <dbReference type="ARBA" id="ARBA00022840"/>
    </source>
</evidence>
<feature type="compositionally biased region" description="Polar residues" evidence="5">
    <location>
        <begin position="666"/>
        <end position="679"/>
    </location>
</feature>
<evidence type="ECO:0000313" key="6">
    <source>
        <dbReference type="Proteomes" id="UP000887566"/>
    </source>
</evidence>
<dbReference type="Gene3D" id="3.30.470.20">
    <property type="entry name" value="ATP-grasp fold, B domain"/>
    <property type="match status" value="1"/>
</dbReference>
<dbReference type="GO" id="GO:0036064">
    <property type="term" value="C:ciliary basal body"/>
    <property type="evidence" value="ECO:0007669"/>
    <property type="project" value="TreeGrafter"/>
</dbReference>
<accession>A0A914UZ33</accession>
<dbReference type="PANTHER" id="PTHR12241:SF154">
    <property type="entry name" value="TUBULIN POLYGLUTAMYLASE TTLL11"/>
    <property type="match status" value="1"/>
</dbReference>
<keyword evidence="2" id="KW-0436">Ligase</keyword>
<feature type="compositionally biased region" description="Polar residues" evidence="5">
    <location>
        <begin position="39"/>
        <end position="58"/>
    </location>
</feature>
<sequence>MTEMNQPAQSVARLTRALVQPAQIMAAVTEFGGPKANEESQPSTRPNSSGGASNTSTKRQFRSESIGRVVSVDTSRARSNLEVVSLCAEKLGFVEYPEGRRDGRPCDIYWHNIIYSDMKDVVFHPGSRVNKFPGMNELAKKIPLTRAISSMQRLFPDQYDFYPRSWFIPAQLDKFNADYKSIMTVKAERGDDEPTWFIVKPDEGAQGTGIYLIHSPDQLQKLNHAQLIQEYIAEPFLLSDNLKFDFRVYGVIKSLNPLSIHVAREGMARFCTETYRRPSLSNQDQVFVHLTNYSLNKSHGGYIHSNTLEEQLKGSKRLLSTVFHQMEGHGIRTKRIWHNIKLIVVKTVLAMVPEMMLNYEHHFAHVPQGPQCFQILGFDILLTKDLRPILLEVNASPSLTIGHTLPPTVLENQVAKLDSDSQSISTSSAPDLSTEPEKVHSVVDEVIKVPLVRDAMLLVMGQLDSAYNGLSTRTGSESALNRLASGKSLDDSMGPLTKKKAHLREVFPARYGQNCWQLLFLDKAVYLYMQFVNTKKTILISSNGFRTFVRKCNLFDVISPADLDKKFVSVEQNFLGGRNIDDGIPFHGFLDMLFFIAQRKYPDSNDLIEAVQSLMKYCQTMLRHFGVRSARLRREEVLETHGDENQVPEIYLLPCRVAGGKWRMSAGTQRQKVGNSSTKQRSRSAKSSALVKKHFGTNGVTLPKIT</sequence>
<dbReference type="Proteomes" id="UP000887566">
    <property type="component" value="Unplaced"/>
</dbReference>
<keyword evidence="6" id="KW-1185">Reference proteome</keyword>
<dbReference type="GO" id="GO:0000226">
    <property type="term" value="P:microtubule cytoskeleton organization"/>
    <property type="evidence" value="ECO:0007669"/>
    <property type="project" value="TreeGrafter"/>
</dbReference>
<keyword evidence="3" id="KW-0547">Nucleotide-binding</keyword>
<evidence type="ECO:0000256" key="2">
    <source>
        <dbReference type="ARBA" id="ARBA00022598"/>
    </source>
</evidence>
<dbReference type="InterPro" id="IPR004344">
    <property type="entry name" value="TTL/TTLL_fam"/>
</dbReference>
<dbReference type="PROSITE" id="PS51221">
    <property type="entry name" value="TTL"/>
    <property type="match status" value="1"/>
</dbReference>
<name>A0A914UZ33_9BILA</name>
<evidence type="ECO:0000256" key="3">
    <source>
        <dbReference type="ARBA" id="ARBA00022741"/>
    </source>
</evidence>
<dbReference type="GO" id="GO:0005524">
    <property type="term" value="F:ATP binding"/>
    <property type="evidence" value="ECO:0007669"/>
    <property type="project" value="UniProtKB-KW"/>
</dbReference>
<feature type="region of interest" description="Disordered" evidence="5">
    <location>
        <begin position="29"/>
        <end position="64"/>
    </location>
</feature>
<dbReference type="PANTHER" id="PTHR12241">
    <property type="entry name" value="TUBULIN POLYGLUTAMYLASE"/>
    <property type="match status" value="1"/>
</dbReference>